<dbReference type="PROSITE" id="PS50995">
    <property type="entry name" value="HTH_MARR_2"/>
    <property type="match status" value="1"/>
</dbReference>
<dbReference type="GO" id="GO:0003700">
    <property type="term" value="F:DNA-binding transcription factor activity"/>
    <property type="evidence" value="ECO:0007669"/>
    <property type="project" value="InterPro"/>
</dbReference>
<keyword evidence="3" id="KW-1185">Reference proteome</keyword>
<proteinExistence type="predicted"/>
<evidence type="ECO:0000313" key="2">
    <source>
        <dbReference type="EMBL" id="MVU77881.1"/>
    </source>
</evidence>
<dbReference type="Pfam" id="PF01047">
    <property type="entry name" value="MarR"/>
    <property type="match status" value="1"/>
</dbReference>
<comment type="caution">
    <text evidence="2">The sequence shown here is derived from an EMBL/GenBank/DDBJ whole genome shotgun (WGS) entry which is preliminary data.</text>
</comment>
<dbReference type="InterPro" id="IPR000835">
    <property type="entry name" value="HTH_MarR-typ"/>
</dbReference>
<gene>
    <name evidence="2" type="ORF">GPX89_11565</name>
</gene>
<dbReference type="Proteomes" id="UP000466794">
    <property type="component" value="Unassembled WGS sequence"/>
</dbReference>
<dbReference type="SMART" id="SM00347">
    <property type="entry name" value="HTH_MARR"/>
    <property type="match status" value="1"/>
</dbReference>
<dbReference type="InterPro" id="IPR036390">
    <property type="entry name" value="WH_DNA-bd_sf"/>
</dbReference>
<sequence>MPEAPTVLSGSSIQAARELRVLVSRLRRRFQEASDNVELTPSQLSVLSRLKRGDATASEIAAAERVRPQAIATHLGILAERGFIDRRPDPKDGRRQLVSLSDAGRELMAGRAQAGQEWLTTALERQYTESERQTLLAALDLLERLGPQ</sequence>
<dbReference type="EMBL" id="WRPP01000002">
    <property type="protein sequence ID" value="MVU77881.1"/>
    <property type="molecule type" value="Genomic_DNA"/>
</dbReference>
<evidence type="ECO:0000259" key="1">
    <source>
        <dbReference type="PROSITE" id="PS50995"/>
    </source>
</evidence>
<dbReference type="PANTHER" id="PTHR39515:SF2">
    <property type="entry name" value="HTH-TYPE TRANSCRIPTIONAL REGULATOR RV0880"/>
    <property type="match status" value="1"/>
</dbReference>
<feature type="domain" description="HTH marR-type" evidence="1">
    <location>
        <begin position="12"/>
        <end position="144"/>
    </location>
</feature>
<accession>A0A7K1UUC1</accession>
<dbReference type="InterPro" id="IPR011991">
    <property type="entry name" value="ArsR-like_HTH"/>
</dbReference>
<dbReference type="SMART" id="SM00418">
    <property type="entry name" value="HTH_ARSR"/>
    <property type="match status" value="1"/>
</dbReference>
<dbReference type="PANTHER" id="PTHR39515">
    <property type="entry name" value="CONSERVED PROTEIN"/>
    <property type="match status" value="1"/>
</dbReference>
<dbReference type="Gene3D" id="1.10.10.10">
    <property type="entry name" value="Winged helix-like DNA-binding domain superfamily/Winged helix DNA-binding domain"/>
    <property type="match status" value="1"/>
</dbReference>
<dbReference type="CDD" id="cd00090">
    <property type="entry name" value="HTH_ARSR"/>
    <property type="match status" value="1"/>
</dbReference>
<dbReference type="InterPro" id="IPR036388">
    <property type="entry name" value="WH-like_DNA-bd_sf"/>
</dbReference>
<protein>
    <submittedName>
        <fullName evidence="2">MarR family transcriptional regulator</fullName>
    </submittedName>
</protein>
<dbReference type="InterPro" id="IPR052526">
    <property type="entry name" value="HTH-type_Bedaq_tolerance"/>
</dbReference>
<evidence type="ECO:0000313" key="3">
    <source>
        <dbReference type="Proteomes" id="UP000466794"/>
    </source>
</evidence>
<dbReference type="InterPro" id="IPR001845">
    <property type="entry name" value="HTH_ArsR_DNA-bd_dom"/>
</dbReference>
<reference evidence="2 3" key="1">
    <citation type="submission" date="2019-12" db="EMBL/GenBank/DDBJ databases">
        <title>Nocardia sp. nov. ET3-3 isolated from soil.</title>
        <authorList>
            <person name="Kanchanasin P."/>
            <person name="Tanasupawat S."/>
            <person name="Yuki M."/>
            <person name="Kudo T."/>
        </authorList>
    </citation>
    <scope>NUCLEOTIDE SEQUENCE [LARGE SCALE GENOMIC DNA]</scope>
    <source>
        <strain evidence="2 3">ET3-3</strain>
    </source>
</reference>
<dbReference type="SUPFAM" id="SSF46785">
    <property type="entry name" value="Winged helix' DNA-binding domain"/>
    <property type="match status" value="1"/>
</dbReference>
<dbReference type="AlphaFoldDB" id="A0A7K1UUC1"/>
<name>A0A7K1UUC1_9NOCA</name>
<organism evidence="2 3">
    <name type="scientific">Nocardia terrae</name>
    <dbReference type="NCBI Taxonomy" id="2675851"/>
    <lineage>
        <taxon>Bacteria</taxon>
        <taxon>Bacillati</taxon>
        <taxon>Actinomycetota</taxon>
        <taxon>Actinomycetes</taxon>
        <taxon>Mycobacteriales</taxon>
        <taxon>Nocardiaceae</taxon>
        <taxon>Nocardia</taxon>
    </lineage>
</organism>
<dbReference type="RefSeq" id="WP_157387497.1">
    <property type="nucleotide sequence ID" value="NZ_WRPP01000002.1"/>
</dbReference>